<dbReference type="PROSITE" id="PS50842">
    <property type="entry name" value="EXPANSIN_EG45"/>
    <property type="match status" value="1"/>
</dbReference>
<dbReference type="EMBL" id="MBFR01000127">
    <property type="protein sequence ID" value="PVU93501.1"/>
    <property type="molecule type" value="Genomic_DNA"/>
</dbReference>
<name>A0A2T9YMF1_9FUNG</name>
<gene>
    <name evidence="4" type="ORF">BB561_003255</name>
</gene>
<reference evidence="4 5" key="1">
    <citation type="journal article" date="2018" name="MBio">
        <title>Comparative Genomics Reveals the Core Gene Toolbox for the Fungus-Insect Symbiosis.</title>
        <authorList>
            <person name="Wang Y."/>
            <person name="Stata M."/>
            <person name="Wang W."/>
            <person name="Stajich J.E."/>
            <person name="White M.M."/>
            <person name="Moncalvo J.M."/>
        </authorList>
    </citation>
    <scope>NUCLEOTIDE SEQUENCE [LARGE SCALE GENOMIC DNA]</scope>
    <source>
        <strain evidence="4 5">SWE-8-4</strain>
    </source>
</reference>
<evidence type="ECO:0000256" key="1">
    <source>
        <dbReference type="ARBA" id="ARBA00022729"/>
    </source>
</evidence>
<organism evidence="4 5">
    <name type="scientific">Smittium simulii</name>
    <dbReference type="NCBI Taxonomy" id="133385"/>
    <lineage>
        <taxon>Eukaryota</taxon>
        <taxon>Fungi</taxon>
        <taxon>Fungi incertae sedis</taxon>
        <taxon>Zoopagomycota</taxon>
        <taxon>Kickxellomycotina</taxon>
        <taxon>Harpellomycetes</taxon>
        <taxon>Harpellales</taxon>
        <taxon>Legeriomycetaceae</taxon>
        <taxon>Smittium</taxon>
    </lineage>
</organism>
<keyword evidence="5" id="KW-1185">Reference proteome</keyword>
<dbReference type="Gene3D" id="2.40.40.10">
    <property type="entry name" value="RlpA-like domain"/>
    <property type="match status" value="1"/>
</dbReference>
<dbReference type="CDD" id="cd22191">
    <property type="entry name" value="DPBB_RlpA_EXP_N-like"/>
    <property type="match status" value="1"/>
</dbReference>
<dbReference type="InterPro" id="IPR007112">
    <property type="entry name" value="Expansin/allergen_DPBB_dom"/>
</dbReference>
<evidence type="ECO:0000313" key="4">
    <source>
        <dbReference type="EMBL" id="PVU93501.1"/>
    </source>
</evidence>
<sequence length="212" mass="22675">MYIISRLQIILAASVIAQTLATPQQPGPINGNLGAKPNGSRRVTGPATMTVVKGFPEITKRFDPGSDKPIYKRQLEDFIAKNGPIITTEFHKDYDPTFSTSKVYTGDGTYYDPGVGIGACGNLNNNDQAVVAMNTFQYGATPNPNNAPICGKCVKITATGPGANKNVSVIAKVVDRCPVCKFGDVDMSESVFLKISPLAKGRIPISWSFVNC</sequence>
<dbReference type="InterPro" id="IPR036908">
    <property type="entry name" value="RlpA-like_sf"/>
</dbReference>
<dbReference type="PANTHER" id="PTHR31836">
    <property type="match status" value="1"/>
</dbReference>
<accession>A0A2T9YMF1</accession>
<feature type="signal peptide" evidence="2">
    <location>
        <begin position="1"/>
        <end position="21"/>
    </location>
</feature>
<dbReference type="Pfam" id="PF22514">
    <property type="entry name" value="EXPB1_D1"/>
    <property type="match status" value="1"/>
</dbReference>
<evidence type="ECO:0000313" key="5">
    <source>
        <dbReference type="Proteomes" id="UP000245383"/>
    </source>
</evidence>
<evidence type="ECO:0000259" key="3">
    <source>
        <dbReference type="PROSITE" id="PS50842"/>
    </source>
</evidence>
<dbReference type="AlphaFoldDB" id="A0A2T9YMF1"/>
<evidence type="ECO:0000256" key="2">
    <source>
        <dbReference type="SAM" id="SignalP"/>
    </source>
</evidence>
<keyword evidence="1 2" id="KW-0732">Signal</keyword>
<dbReference type="OrthoDB" id="406505at2759"/>
<feature type="domain" description="Expansin-like EG45" evidence="3">
    <location>
        <begin position="117"/>
        <end position="212"/>
    </location>
</feature>
<proteinExistence type="predicted"/>
<feature type="chain" id="PRO_5015613704" description="Expansin-like EG45 domain-containing protein" evidence="2">
    <location>
        <begin position="22"/>
        <end position="212"/>
    </location>
</feature>
<dbReference type="PANTHER" id="PTHR31836:SF28">
    <property type="entry name" value="SRCR DOMAIN-CONTAINING PROTEIN-RELATED"/>
    <property type="match status" value="1"/>
</dbReference>
<dbReference type="STRING" id="133385.A0A2T9YMF1"/>
<dbReference type="InterPro" id="IPR051477">
    <property type="entry name" value="Expansin_CellWall"/>
</dbReference>
<dbReference type="Proteomes" id="UP000245383">
    <property type="component" value="Unassembled WGS sequence"/>
</dbReference>
<protein>
    <recommendedName>
        <fullName evidence="3">Expansin-like EG45 domain-containing protein</fullName>
    </recommendedName>
</protein>
<comment type="caution">
    <text evidence="4">The sequence shown here is derived from an EMBL/GenBank/DDBJ whole genome shotgun (WGS) entry which is preliminary data.</text>
</comment>
<dbReference type="SUPFAM" id="SSF50685">
    <property type="entry name" value="Barwin-like endoglucanases"/>
    <property type="match status" value="1"/>
</dbReference>